<organism evidence="1">
    <name type="scientific">Podoviridae sp. ctZkC8</name>
    <dbReference type="NCBI Taxonomy" id="2825259"/>
    <lineage>
        <taxon>Viruses</taxon>
        <taxon>Duplodnaviria</taxon>
        <taxon>Heunggongvirae</taxon>
        <taxon>Uroviricota</taxon>
        <taxon>Caudoviricetes</taxon>
    </lineage>
</organism>
<dbReference type="EMBL" id="BK016062">
    <property type="protein sequence ID" value="DAF91827.1"/>
    <property type="molecule type" value="Genomic_DNA"/>
</dbReference>
<reference evidence="1" key="1">
    <citation type="journal article" date="2021" name="Proc. Natl. Acad. Sci. U.S.A.">
        <title>A Catalog of Tens of Thousands of Viruses from Human Metagenomes Reveals Hidden Associations with Chronic Diseases.</title>
        <authorList>
            <person name="Tisza M.J."/>
            <person name="Buck C.B."/>
        </authorList>
    </citation>
    <scope>NUCLEOTIDE SEQUENCE</scope>
    <source>
        <strain evidence="1">CtZkC8</strain>
    </source>
</reference>
<protein>
    <submittedName>
        <fullName evidence="1">Uncharacterized protein</fullName>
    </submittedName>
</protein>
<accession>A0A8S5UBM1</accession>
<name>A0A8S5UBM1_9CAUD</name>
<evidence type="ECO:0000313" key="1">
    <source>
        <dbReference type="EMBL" id="DAF91827.1"/>
    </source>
</evidence>
<sequence length="256" mass="29135">MDGSLYLEFTPYVSQLTSFNYDIFIDDTQVRSNQPGIFAQTVKDYISVSNKEFAVKDKVSKVRVVVKAGDKTAEAIYYVKFIKSKVNYINDTFNMYNNCIFDMTARNFNQGTYEFPYSNTLYKLKSKVVKSNMSTVKQNVRSAISVKDTGEFYYRVSNGATGIINKFKLDNSDYKFDDLLSSLGDVYTICLHYHADYHPDDNRTILFSGDVSVADNNLGDITNGISIDVHGLYIDNQRVLELEDNIDNDIAIVCYS</sequence>
<proteinExistence type="predicted"/>